<dbReference type="GO" id="GO:0005886">
    <property type="term" value="C:plasma membrane"/>
    <property type="evidence" value="ECO:0007669"/>
    <property type="project" value="TreeGrafter"/>
</dbReference>
<keyword evidence="7" id="KW-0444">Lipid biosynthesis</keyword>
<evidence type="ECO:0000256" key="1">
    <source>
        <dbReference type="ARBA" id="ARBA00001946"/>
    </source>
</evidence>
<dbReference type="RefSeq" id="WP_165869977.1">
    <property type="nucleotide sequence ID" value="NZ_CP065738.1"/>
</dbReference>
<dbReference type="KEGG" id="rkr:I6G21_02965"/>
<keyword evidence="9" id="KW-0732">Signal</keyword>
<evidence type="ECO:0000256" key="9">
    <source>
        <dbReference type="SAM" id="SignalP"/>
    </source>
</evidence>
<keyword evidence="7" id="KW-0443">Lipid metabolism</keyword>
<evidence type="ECO:0000256" key="5">
    <source>
        <dbReference type="ARBA" id="ARBA00022777"/>
    </source>
</evidence>
<organism evidence="11 12">
    <name type="scientific">Rothia kristinae</name>
    <dbReference type="NCBI Taxonomy" id="37923"/>
    <lineage>
        <taxon>Bacteria</taxon>
        <taxon>Bacillati</taxon>
        <taxon>Actinomycetota</taxon>
        <taxon>Actinomycetes</taxon>
        <taxon>Micrococcales</taxon>
        <taxon>Micrococcaceae</taxon>
        <taxon>Rothia</taxon>
    </lineage>
</organism>
<feature type="domain" description="DAGKc" evidence="10">
    <location>
        <begin position="49"/>
        <end position="179"/>
    </location>
</feature>
<dbReference type="GO" id="GO:0008654">
    <property type="term" value="P:phospholipid biosynthetic process"/>
    <property type="evidence" value="ECO:0007669"/>
    <property type="project" value="UniProtKB-KW"/>
</dbReference>
<keyword evidence="3" id="KW-0808">Transferase</keyword>
<dbReference type="Gene3D" id="2.60.200.40">
    <property type="match status" value="1"/>
</dbReference>
<dbReference type="SUPFAM" id="SSF111331">
    <property type="entry name" value="NAD kinase/diacylglycerol kinase-like"/>
    <property type="match status" value="1"/>
</dbReference>
<dbReference type="Gene3D" id="3.40.50.10330">
    <property type="entry name" value="Probable inorganic polyphosphate/atp-NAD kinase, domain 1"/>
    <property type="match status" value="1"/>
</dbReference>
<dbReference type="GeneID" id="61262321"/>
<dbReference type="PANTHER" id="PTHR12358">
    <property type="entry name" value="SPHINGOSINE KINASE"/>
    <property type="match status" value="1"/>
</dbReference>
<dbReference type="Pfam" id="PF19279">
    <property type="entry name" value="YegS_C"/>
    <property type="match status" value="1"/>
</dbReference>
<dbReference type="EMBL" id="CP065738">
    <property type="protein sequence ID" value="QPT54167.1"/>
    <property type="molecule type" value="Genomic_DNA"/>
</dbReference>
<evidence type="ECO:0000256" key="2">
    <source>
        <dbReference type="ARBA" id="ARBA00005983"/>
    </source>
</evidence>
<dbReference type="InterPro" id="IPR016064">
    <property type="entry name" value="NAD/diacylglycerol_kinase_sf"/>
</dbReference>
<keyword evidence="5 11" id="KW-0418">Kinase</keyword>
<dbReference type="Proteomes" id="UP000594975">
    <property type="component" value="Chromosome"/>
</dbReference>
<evidence type="ECO:0000256" key="3">
    <source>
        <dbReference type="ARBA" id="ARBA00022679"/>
    </source>
</evidence>
<evidence type="ECO:0000256" key="8">
    <source>
        <dbReference type="ARBA" id="ARBA00023264"/>
    </source>
</evidence>
<evidence type="ECO:0000256" key="7">
    <source>
        <dbReference type="ARBA" id="ARBA00023209"/>
    </source>
</evidence>
<dbReference type="PANTHER" id="PTHR12358:SF106">
    <property type="entry name" value="LIPID KINASE YEGS"/>
    <property type="match status" value="1"/>
</dbReference>
<dbReference type="InterPro" id="IPR050187">
    <property type="entry name" value="Lipid_Phosphate_FormReg"/>
</dbReference>
<dbReference type="PROSITE" id="PS50146">
    <property type="entry name" value="DAGK"/>
    <property type="match status" value="1"/>
</dbReference>
<dbReference type="GO" id="GO:0016301">
    <property type="term" value="F:kinase activity"/>
    <property type="evidence" value="ECO:0007669"/>
    <property type="project" value="UniProtKB-KW"/>
</dbReference>
<keyword evidence="4" id="KW-0547">Nucleotide-binding</keyword>
<dbReference type="Pfam" id="PF00781">
    <property type="entry name" value="DAGK_cat"/>
    <property type="match status" value="1"/>
</dbReference>
<proteinExistence type="inferred from homology"/>
<keyword evidence="6" id="KW-0067">ATP-binding</keyword>
<comment type="similarity">
    <text evidence="2">Belongs to the diacylglycerol/lipid kinase family.</text>
</comment>
<dbReference type="GO" id="GO:0005524">
    <property type="term" value="F:ATP binding"/>
    <property type="evidence" value="ECO:0007669"/>
    <property type="project" value="UniProtKB-KW"/>
</dbReference>
<evidence type="ECO:0000313" key="12">
    <source>
        <dbReference type="Proteomes" id="UP000594975"/>
    </source>
</evidence>
<name>A0A7T3CHC5_9MICC</name>
<dbReference type="InterPro" id="IPR045540">
    <property type="entry name" value="YegS/DAGK_C"/>
</dbReference>
<dbReference type="AlphaFoldDB" id="A0A7T3CHC5"/>
<evidence type="ECO:0000256" key="6">
    <source>
        <dbReference type="ARBA" id="ARBA00022840"/>
    </source>
</evidence>
<reference evidence="11 12" key="1">
    <citation type="submission" date="2020-12" db="EMBL/GenBank/DDBJ databases">
        <title>FDA dAtabase for Regulatory Grade micrObial Sequences (FDA-ARGOS): Supporting development and validation of Infectious Disease Dx tests.</title>
        <authorList>
            <person name="Sproer C."/>
            <person name="Gronow S."/>
            <person name="Severitt S."/>
            <person name="Schroder I."/>
            <person name="Tallon L."/>
            <person name="Sadzewicz L."/>
            <person name="Zhao X."/>
            <person name="Boylan J."/>
            <person name="Ott S."/>
            <person name="Bowen H."/>
            <person name="Vavikolanu K."/>
            <person name="Mehta A."/>
            <person name="Aluvathingal J."/>
            <person name="Nadendla S."/>
            <person name="Lowell S."/>
            <person name="Myers T."/>
            <person name="Yan Y."/>
            <person name="Sichtig H."/>
        </authorList>
    </citation>
    <scope>NUCLEOTIDE SEQUENCE [LARGE SCALE GENOMIC DNA]</scope>
    <source>
        <strain evidence="11 12">FDAARGOS_864</strain>
    </source>
</reference>
<dbReference type="InterPro" id="IPR017438">
    <property type="entry name" value="ATP-NAD_kinase_N"/>
</dbReference>
<evidence type="ECO:0000313" key="11">
    <source>
        <dbReference type="EMBL" id="QPT54167.1"/>
    </source>
</evidence>
<sequence length="352" mass="37603">MTRPSRLLAAAGLAVFGGAAAASITAAWLRSSPLPPAIAAPDRPPLTPGPPRRVGVVVNPAKHGAREALDAVRSSLRRAGWEKPRVYETTVEDPGAGQVSAALADGCELVLAMGGDGTVRQVAAELAGTEKTLGIVPLGTGNLLARNLELPFTDPAGCVQIALHGHPHRIDLIGIRAELAEGEAVRQRFTVMGGAGFDAQIMTDTRDRLKARIGWIAYVEAGMRNLVARRHSVSITVDDAAPVHRKTRSVIVANTGDLTAGIRLAEASRLDDARLETIVLTPRSLLDWAALTWQVISRRRGLLPVIEHLHGRRVHVDFLHHPQPMEVDGDYVGEVRAFTAEVQPGVLRVQTA</sequence>
<feature type="chain" id="PRO_5039146928" evidence="9">
    <location>
        <begin position="22"/>
        <end position="352"/>
    </location>
</feature>
<comment type="cofactor">
    <cofactor evidence="1">
        <name>Mg(2+)</name>
        <dbReference type="ChEBI" id="CHEBI:18420"/>
    </cofactor>
</comment>
<gene>
    <name evidence="11" type="ORF">I6G21_02965</name>
</gene>
<dbReference type="InterPro" id="IPR001206">
    <property type="entry name" value="Diacylglycerol_kinase_cat_dom"/>
</dbReference>
<feature type="signal peptide" evidence="9">
    <location>
        <begin position="1"/>
        <end position="21"/>
    </location>
</feature>
<evidence type="ECO:0000256" key="4">
    <source>
        <dbReference type="ARBA" id="ARBA00022741"/>
    </source>
</evidence>
<protein>
    <submittedName>
        <fullName evidence="11">Diacylglycerol kinase family lipid kinase</fullName>
    </submittedName>
</protein>
<dbReference type="SMART" id="SM00046">
    <property type="entry name" value="DAGKc"/>
    <property type="match status" value="1"/>
</dbReference>
<keyword evidence="7" id="KW-0594">Phospholipid biosynthesis</keyword>
<evidence type="ECO:0000259" key="10">
    <source>
        <dbReference type="PROSITE" id="PS50146"/>
    </source>
</evidence>
<accession>A0A7T3CHC5</accession>
<keyword evidence="8" id="KW-1208">Phospholipid metabolism</keyword>